<dbReference type="Gene3D" id="3.30.370.10">
    <property type="entry name" value="Barstar-like"/>
    <property type="match status" value="1"/>
</dbReference>
<sequence>MRYVLDAARMETREDAHACLKAELNLPEYYGNNLDALYDCLTEMPETEIEIQHLKEAGKDSYVWRVINVMQDAGVKVYDLI</sequence>
<keyword evidence="4" id="KW-1185">Reference proteome</keyword>
<dbReference type="EMBL" id="JAOQJU010000038">
    <property type="protein sequence ID" value="MCU6688148.1"/>
    <property type="molecule type" value="Genomic_DNA"/>
</dbReference>
<accession>A0ABT2RRV5</accession>
<dbReference type="RefSeq" id="WP_158372084.1">
    <property type="nucleotide sequence ID" value="NZ_JAOQJU010000038.1"/>
</dbReference>
<reference evidence="3 4" key="1">
    <citation type="journal article" date="2021" name="ISME Commun">
        <title>Automated analysis of genomic sequences facilitates high-throughput and comprehensive description of bacteria.</title>
        <authorList>
            <person name="Hitch T.C.A."/>
        </authorList>
    </citation>
    <scope>NUCLEOTIDE SEQUENCE [LARGE SCALE GENOMIC DNA]</scope>
    <source>
        <strain evidence="3 4">Sanger_03</strain>
    </source>
</reference>
<evidence type="ECO:0000313" key="3">
    <source>
        <dbReference type="EMBL" id="MCU6688148.1"/>
    </source>
</evidence>
<evidence type="ECO:0000256" key="1">
    <source>
        <dbReference type="ARBA" id="ARBA00006845"/>
    </source>
</evidence>
<feature type="domain" description="Barstar (barnase inhibitor)" evidence="2">
    <location>
        <begin position="4"/>
        <end position="73"/>
    </location>
</feature>
<name>A0ABT2RRV5_9FIRM</name>
<dbReference type="SUPFAM" id="SSF52038">
    <property type="entry name" value="Barstar-related"/>
    <property type="match status" value="1"/>
</dbReference>
<dbReference type="InterPro" id="IPR035905">
    <property type="entry name" value="Barstar-like_sf"/>
</dbReference>
<comment type="caution">
    <text evidence="3">The sequence shown here is derived from an EMBL/GenBank/DDBJ whole genome shotgun (WGS) entry which is preliminary data.</text>
</comment>
<comment type="similarity">
    <text evidence="1">Belongs to the barstar family.</text>
</comment>
<evidence type="ECO:0000259" key="2">
    <source>
        <dbReference type="Pfam" id="PF01337"/>
    </source>
</evidence>
<protein>
    <submittedName>
        <fullName evidence="3">Barstar family protein</fullName>
    </submittedName>
</protein>
<proteinExistence type="inferred from homology"/>
<dbReference type="Pfam" id="PF01337">
    <property type="entry name" value="Barstar"/>
    <property type="match status" value="1"/>
</dbReference>
<organism evidence="3 4">
    <name type="scientific">Dorea acetigenes</name>
    <dbReference type="NCBI Taxonomy" id="2981787"/>
    <lineage>
        <taxon>Bacteria</taxon>
        <taxon>Bacillati</taxon>
        <taxon>Bacillota</taxon>
        <taxon>Clostridia</taxon>
        <taxon>Lachnospirales</taxon>
        <taxon>Lachnospiraceae</taxon>
        <taxon>Dorea</taxon>
    </lineage>
</organism>
<evidence type="ECO:0000313" key="4">
    <source>
        <dbReference type="Proteomes" id="UP001652431"/>
    </source>
</evidence>
<gene>
    <name evidence="3" type="ORF">OCV99_16745</name>
</gene>
<dbReference type="Proteomes" id="UP001652431">
    <property type="component" value="Unassembled WGS sequence"/>
</dbReference>
<dbReference type="InterPro" id="IPR000468">
    <property type="entry name" value="Barstar"/>
</dbReference>